<dbReference type="GO" id="GO:0008081">
    <property type="term" value="F:phosphoric diester hydrolase activity"/>
    <property type="evidence" value="ECO:0007669"/>
    <property type="project" value="InterPro"/>
</dbReference>
<evidence type="ECO:0000313" key="2">
    <source>
        <dbReference type="EMBL" id="KAF8655089.1"/>
    </source>
</evidence>
<gene>
    <name evidence="2" type="ORF">HU200_061219</name>
</gene>
<accession>A0A835E0T8</accession>
<keyword evidence="1" id="KW-1133">Transmembrane helix</keyword>
<reference evidence="2" key="1">
    <citation type="submission" date="2020-07" db="EMBL/GenBank/DDBJ databases">
        <title>Genome sequence and genetic diversity analysis of an under-domesticated orphan crop, white fonio (Digitaria exilis).</title>
        <authorList>
            <person name="Bennetzen J.L."/>
            <person name="Chen S."/>
            <person name="Ma X."/>
            <person name="Wang X."/>
            <person name="Yssel A.E.J."/>
            <person name="Chaluvadi S.R."/>
            <person name="Johnson M."/>
            <person name="Gangashetty P."/>
            <person name="Hamidou F."/>
            <person name="Sanogo M.D."/>
            <person name="Zwaenepoel A."/>
            <person name="Wallace J."/>
            <person name="Van De Peer Y."/>
            <person name="Van Deynze A."/>
        </authorList>
    </citation>
    <scope>NUCLEOTIDE SEQUENCE</scope>
    <source>
        <tissue evidence="2">Leaves</tissue>
    </source>
</reference>
<evidence type="ECO:0000313" key="3">
    <source>
        <dbReference type="Proteomes" id="UP000636709"/>
    </source>
</evidence>
<name>A0A835E0T8_9POAL</name>
<dbReference type="InterPro" id="IPR051057">
    <property type="entry name" value="PI-PLC_domain"/>
</dbReference>
<dbReference type="AlphaFoldDB" id="A0A835E0T8"/>
<organism evidence="2 3">
    <name type="scientific">Digitaria exilis</name>
    <dbReference type="NCBI Taxonomy" id="1010633"/>
    <lineage>
        <taxon>Eukaryota</taxon>
        <taxon>Viridiplantae</taxon>
        <taxon>Streptophyta</taxon>
        <taxon>Embryophyta</taxon>
        <taxon>Tracheophyta</taxon>
        <taxon>Spermatophyta</taxon>
        <taxon>Magnoliopsida</taxon>
        <taxon>Liliopsida</taxon>
        <taxon>Poales</taxon>
        <taxon>Poaceae</taxon>
        <taxon>PACMAD clade</taxon>
        <taxon>Panicoideae</taxon>
        <taxon>Panicodae</taxon>
        <taxon>Paniceae</taxon>
        <taxon>Anthephorinae</taxon>
        <taxon>Digitaria</taxon>
    </lineage>
</organism>
<keyword evidence="3" id="KW-1185">Reference proteome</keyword>
<feature type="transmembrane region" description="Helical" evidence="1">
    <location>
        <begin position="85"/>
        <end position="115"/>
    </location>
</feature>
<evidence type="ECO:0000256" key="1">
    <source>
        <dbReference type="SAM" id="Phobius"/>
    </source>
</evidence>
<dbReference type="SUPFAM" id="SSF51695">
    <property type="entry name" value="PLC-like phosphodiesterases"/>
    <property type="match status" value="1"/>
</dbReference>
<proteinExistence type="predicted"/>
<dbReference type="PANTHER" id="PTHR13593:SF115">
    <property type="entry name" value="PHOSPHATIDYLINOSITOL-SPECIFIC PHOSPHOLIPASE C X DOMAIN-CONTAINING PROTEIN"/>
    <property type="match status" value="1"/>
</dbReference>
<dbReference type="Proteomes" id="UP000636709">
    <property type="component" value="Unassembled WGS sequence"/>
</dbReference>
<protein>
    <submittedName>
        <fullName evidence="2">Uncharacterized protein</fullName>
    </submittedName>
</protein>
<keyword evidence="1" id="KW-0472">Membrane</keyword>
<dbReference type="PANTHER" id="PTHR13593">
    <property type="match status" value="1"/>
</dbReference>
<comment type="caution">
    <text evidence="2">The sequence shown here is derived from an EMBL/GenBank/DDBJ whole genome shotgun (WGS) entry which is preliminary data.</text>
</comment>
<dbReference type="InterPro" id="IPR017946">
    <property type="entry name" value="PLC-like_Pdiesterase_TIM-brl"/>
</dbReference>
<feature type="transmembrane region" description="Helical" evidence="1">
    <location>
        <begin position="6"/>
        <end position="26"/>
    </location>
</feature>
<keyword evidence="1" id="KW-0812">Transmembrane</keyword>
<dbReference type="GO" id="GO:0006629">
    <property type="term" value="P:lipid metabolic process"/>
    <property type="evidence" value="ECO:0007669"/>
    <property type="project" value="InterPro"/>
</dbReference>
<dbReference type="EMBL" id="JACEFO010002599">
    <property type="protein sequence ID" value="KAF8655089.1"/>
    <property type="molecule type" value="Genomic_DNA"/>
</dbReference>
<feature type="transmembrane region" description="Helical" evidence="1">
    <location>
        <begin position="135"/>
        <end position="153"/>
    </location>
</feature>
<dbReference type="Gene3D" id="3.20.20.190">
    <property type="entry name" value="Phosphatidylinositol (PI) phosphodiesterase"/>
    <property type="match status" value="1"/>
</dbReference>
<sequence>MNWLTAGIHGALNIIAFSILACLRYVTPFLAAITARGTATQYLLAWVKGQADDFFSFSLEMRAWARTICDYLNINAGFIKFTVHLIFSFVIVIGGLLLLTIIFGAAGIAPIALLVDLIVHIQRQQLREPPGDRRSGGTLFLAIVIVMLFAYYLSRGPKVGGRCSSDADCASGLRCFDSKCVRTTVTNPFETVNGVRALMLDVYDYDNDIWLCHSKRECNGRSAFEPAIYTLREIEAFLLMNPSEIVTLILEDHVTSQDGLTKLFDRSDGDDGMNHEACNNRSESPFLYNRTRSLVLVNYFRTVALPWTASTEHSHGLVDVLKICHIAAGNRWANFLAVDFYKRSEGGGVFQATDMLNGRLICGRNDVYACRVRSLSNPSFTF</sequence>
<dbReference type="Pfam" id="PF26178">
    <property type="entry name" value="PI-PLC_cat"/>
    <property type="match status" value="2"/>
</dbReference>
<dbReference type="OrthoDB" id="638704at2759"/>